<dbReference type="Pfam" id="PF14897">
    <property type="entry name" value="EpsG"/>
    <property type="match status" value="1"/>
</dbReference>
<proteinExistence type="predicted"/>
<feature type="transmembrane region" description="Helical" evidence="1">
    <location>
        <begin position="266"/>
        <end position="287"/>
    </location>
</feature>
<feature type="transmembrane region" description="Helical" evidence="1">
    <location>
        <begin position="181"/>
        <end position="208"/>
    </location>
</feature>
<sequence length="407" mass="48595">MQPTFSTTYSYPYIILFLIFFVLFLWENKIRKKEGDIKMVRYVCMLIFFVFFGFRGYLDTDFTVYYPLYEMAPTIDDTNGIAKFFSGIHEDILLKIEPGFKVILVLLKSINEDYLTLQIFSSFVNVLFLNYFFKKYSPQYVLGFIMYLIFSGLIIEINLLRNSKAIFLFIYSLQFIKERNATKFFICNGIGILFHSSAIFFFPMYFFLHKKIPMPFVWGTFLLGNLLFLGQIKYISPIVIAVGDFFGGVYSLMAEGYSNNKLYNSSYSISVGYLEKVFTFIILYQFYKKIGEKIKDENTLNIFYNSFFLYAVSYFFLSEYSVFIDRITTLFVFSYWILYPYLYEMLKQELKVVFTVVLLFFGIYKMIYLNNNILRNYENILWDKPTITKAYFNFNKNYDKFFNPKKK</sequence>
<accession>A0AAX2IRM3</accession>
<reference evidence="3 5" key="2">
    <citation type="submission" date="2018-06" db="EMBL/GenBank/DDBJ databases">
        <authorList>
            <consortium name="Pathogen Informatics"/>
            <person name="Doyle S."/>
        </authorList>
    </citation>
    <scope>NUCLEOTIDE SEQUENCE [LARGE SCALE GENOMIC DNA]</scope>
    <source>
        <strain evidence="3 5">NCTC11212</strain>
    </source>
</reference>
<name>A0AAX2IRM3_9FLAO</name>
<evidence type="ECO:0000313" key="3">
    <source>
        <dbReference type="EMBL" id="SQA92305.1"/>
    </source>
</evidence>
<dbReference type="Proteomes" id="UP000251937">
    <property type="component" value="Unassembled WGS sequence"/>
</dbReference>
<feature type="transmembrane region" description="Helical" evidence="1">
    <location>
        <begin position="220"/>
        <end position="246"/>
    </location>
</feature>
<feature type="transmembrane region" description="Helical" evidence="1">
    <location>
        <begin position="140"/>
        <end position="161"/>
    </location>
</feature>
<feature type="transmembrane region" description="Helical" evidence="1">
    <location>
        <begin position="6"/>
        <end position="27"/>
    </location>
</feature>
<dbReference type="EMBL" id="FUZE01000013">
    <property type="protein sequence ID" value="SKB90063.1"/>
    <property type="molecule type" value="Genomic_DNA"/>
</dbReference>
<evidence type="ECO:0000256" key="1">
    <source>
        <dbReference type="SAM" id="Phobius"/>
    </source>
</evidence>
<reference evidence="2 4" key="1">
    <citation type="submission" date="2017-02" db="EMBL/GenBank/DDBJ databases">
        <authorList>
            <person name="Varghese N."/>
            <person name="Submissions S."/>
        </authorList>
    </citation>
    <scope>NUCLEOTIDE SEQUENCE [LARGE SCALE GENOMIC DNA]</scope>
    <source>
        <strain evidence="2 4">DSM 16775</strain>
    </source>
</reference>
<protein>
    <submittedName>
        <fullName evidence="2">EpsG family protein</fullName>
    </submittedName>
</protein>
<keyword evidence="1" id="KW-1133">Transmembrane helix</keyword>
<evidence type="ECO:0000313" key="5">
    <source>
        <dbReference type="Proteomes" id="UP000251937"/>
    </source>
</evidence>
<feature type="transmembrane region" description="Helical" evidence="1">
    <location>
        <begin position="350"/>
        <end position="369"/>
    </location>
</feature>
<dbReference type="AlphaFoldDB" id="A0AAX2IRM3"/>
<evidence type="ECO:0000313" key="2">
    <source>
        <dbReference type="EMBL" id="SKB90063.1"/>
    </source>
</evidence>
<feature type="transmembrane region" description="Helical" evidence="1">
    <location>
        <begin position="323"/>
        <end position="343"/>
    </location>
</feature>
<dbReference type="KEGG" id="cbp:EB354_02755"/>
<evidence type="ECO:0000313" key="4">
    <source>
        <dbReference type="Proteomes" id="UP000190669"/>
    </source>
</evidence>
<dbReference type="InterPro" id="IPR049458">
    <property type="entry name" value="EpsG-like"/>
</dbReference>
<dbReference type="Proteomes" id="UP000190669">
    <property type="component" value="Unassembled WGS sequence"/>
</dbReference>
<comment type="caution">
    <text evidence="3">The sequence shown here is derived from an EMBL/GenBank/DDBJ whole genome shotgun (WGS) entry which is preliminary data.</text>
</comment>
<gene>
    <name evidence="3" type="ORF">NCTC11212_03951</name>
    <name evidence="2" type="ORF">SAMN05421800_11366</name>
</gene>
<feature type="transmembrane region" description="Helical" evidence="1">
    <location>
        <begin position="39"/>
        <end position="58"/>
    </location>
</feature>
<organism evidence="3 5">
    <name type="scientific">Chryseobacterium balustinum</name>
    <dbReference type="NCBI Taxonomy" id="246"/>
    <lineage>
        <taxon>Bacteria</taxon>
        <taxon>Pseudomonadati</taxon>
        <taxon>Bacteroidota</taxon>
        <taxon>Flavobacteriia</taxon>
        <taxon>Flavobacteriales</taxon>
        <taxon>Weeksellaceae</taxon>
        <taxon>Chryseobacterium group</taxon>
        <taxon>Chryseobacterium</taxon>
    </lineage>
</organism>
<keyword evidence="4" id="KW-1185">Reference proteome</keyword>
<dbReference type="EMBL" id="UAVR01000023">
    <property type="protein sequence ID" value="SQA92305.1"/>
    <property type="molecule type" value="Genomic_DNA"/>
</dbReference>
<dbReference type="RefSeq" id="WP_079465929.1">
    <property type="nucleotide sequence ID" value="NZ_CP033934.1"/>
</dbReference>
<keyword evidence="1" id="KW-0812">Transmembrane</keyword>
<keyword evidence="1" id="KW-0472">Membrane</keyword>
<feature type="transmembrane region" description="Helical" evidence="1">
    <location>
        <begin position="299"/>
        <end position="317"/>
    </location>
</feature>